<dbReference type="Pfam" id="PF26363">
    <property type="entry name" value="Phospholipase-like"/>
    <property type="match status" value="1"/>
</dbReference>
<dbReference type="Pfam" id="PF20410">
    <property type="entry name" value="X-Tfes_XVIPCD"/>
    <property type="match status" value="1"/>
</dbReference>
<feature type="compositionally biased region" description="Polar residues" evidence="1">
    <location>
        <begin position="1"/>
        <end position="21"/>
    </location>
</feature>
<dbReference type="Gene3D" id="3.40.50.1820">
    <property type="entry name" value="alpha/beta hydrolase"/>
    <property type="match status" value="1"/>
</dbReference>
<name>A0A2S7AGA6_9XANT</name>
<reference evidence="3 4" key="1">
    <citation type="submission" date="2016-08" db="EMBL/GenBank/DDBJ databases">
        <title>Evolution of the type three secretion system and type three effector repertoires in Xanthomonas.</title>
        <authorList>
            <person name="Merda D."/>
            <person name="Briand M."/>
            <person name="Bosis E."/>
            <person name="Rousseau C."/>
            <person name="Portier P."/>
            <person name="Jacques M.-A."/>
            <person name="Fischer-Le Saux M."/>
        </authorList>
    </citation>
    <scope>NUCLEOTIDE SEQUENCE [LARGE SCALE GENOMIC DNA]</scope>
    <source>
        <strain evidence="3 4">CFBP 7645</strain>
    </source>
</reference>
<dbReference type="AlphaFoldDB" id="A0A2S7AGA6"/>
<protein>
    <submittedName>
        <fullName evidence="3">Phospholipase</fullName>
    </submittedName>
</protein>
<dbReference type="Proteomes" id="UP000239204">
    <property type="component" value="Unassembled WGS sequence"/>
</dbReference>
<dbReference type="RefSeq" id="WP_104535902.1">
    <property type="nucleotide sequence ID" value="NZ_MIGY01000001.1"/>
</dbReference>
<feature type="region of interest" description="Disordered" evidence="1">
    <location>
        <begin position="347"/>
        <end position="388"/>
    </location>
</feature>
<comment type="caution">
    <text evidence="3">The sequence shown here is derived from an EMBL/GenBank/DDBJ whole genome shotgun (WGS) entry which is preliminary data.</text>
</comment>
<dbReference type="InterPro" id="IPR029058">
    <property type="entry name" value="AB_hydrolase_fold"/>
</dbReference>
<feature type="compositionally biased region" description="Low complexity" evidence="1">
    <location>
        <begin position="364"/>
        <end position="380"/>
    </location>
</feature>
<feature type="region of interest" description="Disordered" evidence="1">
    <location>
        <begin position="1"/>
        <end position="28"/>
    </location>
</feature>
<gene>
    <name evidence="3" type="ORF">XarjCFBP7645_00945</name>
</gene>
<sequence>MSPSNSSSTPFADSMRGQQPQPEDRQFPAVLQDLYATASQRREGSAETFAPLPNGWTRMDDSTLQRAGIDPGLLHDAKSGFDAAFYRNEQGQVVLGFCGTDEGKDWKHNLGQGLGFDDAQYASAIQLGSQARQAFGDQVVISGHSLGGGLAAASAMVNDIPAVTYNAAGVNDRTLERQGLDASAAKDYASSELIRGYHVKNEILTHLQEDSIPLKWAMPNAAGHQIELPEPDPLSFGQRLVPGMMLKHRLDLHGMDSVMKAQDMQAPGQAQGAGSQLFNDAVVRLDGQRERLGLRDDTAFLNTAASVAARASSDGLQRIDHLVPNRDGDSLIAVQGRMDDPAHLRSHVQTASAANEPAHGNVDQLQQHNQQQSQQGTQQEAQRRGLQQ</sequence>
<dbReference type="InterPro" id="IPR046519">
    <property type="entry name" value="X-Tfes_XVIPCD"/>
</dbReference>
<evidence type="ECO:0000313" key="4">
    <source>
        <dbReference type="Proteomes" id="UP000239204"/>
    </source>
</evidence>
<evidence type="ECO:0000256" key="1">
    <source>
        <dbReference type="SAM" id="MobiDB-lite"/>
    </source>
</evidence>
<organism evidence="3 4">
    <name type="scientific">Xanthomonas arboricola</name>
    <dbReference type="NCBI Taxonomy" id="56448"/>
    <lineage>
        <taxon>Bacteria</taxon>
        <taxon>Pseudomonadati</taxon>
        <taxon>Pseudomonadota</taxon>
        <taxon>Gammaproteobacteria</taxon>
        <taxon>Lysobacterales</taxon>
        <taxon>Lysobacteraceae</taxon>
        <taxon>Xanthomonas</taxon>
    </lineage>
</organism>
<feature type="region of interest" description="Disordered" evidence="1">
    <location>
        <begin position="38"/>
        <end position="57"/>
    </location>
</feature>
<evidence type="ECO:0000313" key="3">
    <source>
        <dbReference type="EMBL" id="PPU08939.1"/>
    </source>
</evidence>
<evidence type="ECO:0000259" key="2">
    <source>
        <dbReference type="Pfam" id="PF20410"/>
    </source>
</evidence>
<accession>A0A2S7AGA6</accession>
<proteinExistence type="predicted"/>
<dbReference type="EMBL" id="MIGY01000001">
    <property type="protein sequence ID" value="PPU08939.1"/>
    <property type="molecule type" value="Genomic_DNA"/>
</dbReference>
<feature type="domain" description="X-Tfes XVIPCD" evidence="2">
    <location>
        <begin position="275"/>
        <end position="367"/>
    </location>
</feature>
<dbReference type="SUPFAM" id="SSF53474">
    <property type="entry name" value="alpha/beta-Hydrolases"/>
    <property type="match status" value="1"/>
</dbReference>